<dbReference type="InterPro" id="IPR001789">
    <property type="entry name" value="Sig_transdc_resp-reg_receiver"/>
</dbReference>
<dbReference type="InterPro" id="IPR039420">
    <property type="entry name" value="WalR-like"/>
</dbReference>
<dbReference type="GO" id="GO:0003677">
    <property type="term" value="F:DNA binding"/>
    <property type="evidence" value="ECO:0007669"/>
    <property type="project" value="UniProtKB-KW"/>
</dbReference>
<dbReference type="SMART" id="SM00421">
    <property type="entry name" value="HTH_LUXR"/>
    <property type="match status" value="1"/>
</dbReference>
<feature type="modified residue" description="4-aspartylphosphate" evidence="3">
    <location>
        <position position="65"/>
    </location>
</feature>
<proteinExistence type="predicted"/>
<dbReference type="InterPro" id="IPR058245">
    <property type="entry name" value="NreC/VraR/RcsB-like_REC"/>
</dbReference>
<keyword evidence="1 3" id="KW-0597">Phosphoprotein</keyword>
<dbReference type="InterPro" id="IPR000792">
    <property type="entry name" value="Tscrpt_reg_LuxR_C"/>
</dbReference>
<reference evidence="7" key="1">
    <citation type="submission" date="2023-07" db="EMBL/GenBank/DDBJ databases">
        <title>Whole genome shotgun sequence of Streptomyces nojiriensis NBRC 13794.</title>
        <authorList>
            <person name="Komaki H."/>
            <person name="Tamura T."/>
        </authorList>
    </citation>
    <scope>NUCLEOTIDE SEQUENCE [LARGE SCALE GENOMIC DNA]</scope>
    <source>
        <strain evidence="7">NBRC 13794</strain>
    </source>
</reference>
<feature type="domain" description="Response regulatory" evidence="5">
    <location>
        <begin position="14"/>
        <end position="130"/>
    </location>
</feature>
<dbReference type="SMART" id="SM00448">
    <property type="entry name" value="REC"/>
    <property type="match status" value="1"/>
</dbReference>
<dbReference type="PROSITE" id="PS00622">
    <property type="entry name" value="HTH_LUXR_1"/>
    <property type="match status" value="1"/>
</dbReference>
<dbReference type="InterPro" id="IPR016032">
    <property type="entry name" value="Sig_transdc_resp-reg_C-effctor"/>
</dbReference>
<evidence type="ECO:0000259" key="5">
    <source>
        <dbReference type="PROSITE" id="PS50110"/>
    </source>
</evidence>
<comment type="caution">
    <text evidence="6">The sequence shown here is derived from an EMBL/GenBank/DDBJ whole genome shotgun (WGS) entry which is preliminary data.</text>
</comment>
<dbReference type="PROSITE" id="PS50043">
    <property type="entry name" value="HTH_LUXR_2"/>
    <property type="match status" value="1"/>
</dbReference>
<dbReference type="Pfam" id="PF00072">
    <property type="entry name" value="Response_reg"/>
    <property type="match status" value="1"/>
</dbReference>
<protein>
    <submittedName>
        <fullName evidence="6">DNA-binding response regulator</fullName>
    </submittedName>
</protein>
<dbReference type="GeneID" id="95591500"/>
<dbReference type="RefSeq" id="WP_189738517.1">
    <property type="nucleotide sequence ID" value="NZ_BMRL01000006.1"/>
</dbReference>
<dbReference type="CDD" id="cd17535">
    <property type="entry name" value="REC_NarL-like"/>
    <property type="match status" value="1"/>
</dbReference>
<dbReference type="SUPFAM" id="SSF46894">
    <property type="entry name" value="C-terminal effector domain of the bipartite response regulators"/>
    <property type="match status" value="1"/>
</dbReference>
<dbReference type="Pfam" id="PF00196">
    <property type="entry name" value="GerE"/>
    <property type="match status" value="1"/>
</dbReference>
<gene>
    <name evidence="6" type="ORF">Snoj_71780</name>
</gene>
<dbReference type="PRINTS" id="PR00038">
    <property type="entry name" value="HTHLUXR"/>
</dbReference>
<dbReference type="CDD" id="cd06170">
    <property type="entry name" value="LuxR_C_like"/>
    <property type="match status" value="1"/>
</dbReference>
<dbReference type="InterPro" id="IPR011006">
    <property type="entry name" value="CheY-like_superfamily"/>
</dbReference>
<evidence type="ECO:0000259" key="4">
    <source>
        <dbReference type="PROSITE" id="PS50043"/>
    </source>
</evidence>
<dbReference type="PANTHER" id="PTHR43214:SF43">
    <property type="entry name" value="TWO-COMPONENT RESPONSE REGULATOR"/>
    <property type="match status" value="1"/>
</dbReference>
<evidence type="ECO:0000256" key="2">
    <source>
        <dbReference type="ARBA" id="ARBA00023125"/>
    </source>
</evidence>
<sequence>MVNRPVAQEGANVRVLVVDDQDLVREGIAALLGIQPGIEVVGSARDGAEAVDVAGQCHPDVVLMDVRMPGMDGVAATALLRRQLPGCRIVMLTTFNDDEYVGRALKAGAVGYLLKNLPAAELAQAVRLAHAGVAQFDQTVIAALAAGAPAPDLLTPRETEVLRLISAGATNREIAARLYLSEGTVKNHISRVLSRLGLRDRTQAALYARDNGLI</sequence>
<dbReference type="EMBL" id="BNEC01000005">
    <property type="protein sequence ID" value="GHI73260.1"/>
    <property type="molecule type" value="Genomic_DNA"/>
</dbReference>
<dbReference type="Gene3D" id="3.40.50.2300">
    <property type="match status" value="1"/>
</dbReference>
<feature type="domain" description="HTH luxR-type" evidence="4">
    <location>
        <begin position="147"/>
        <end position="212"/>
    </location>
</feature>
<dbReference type="SUPFAM" id="SSF52172">
    <property type="entry name" value="CheY-like"/>
    <property type="match status" value="1"/>
</dbReference>
<evidence type="ECO:0000313" key="6">
    <source>
        <dbReference type="EMBL" id="GHI73260.1"/>
    </source>
</evidence>
<keyword evidence="7" id="KW-1185">Reference proteome</keyword>
<keyword evidence="2 6" id="KW-0238">DNA-binding</keyword>
<dbReference type="PANTHER" id="PTHR43214">
    <property type="entry name" value="TWO-COMPONENT RESPONSE REGULATOR"/>
    <property type="match status" value="1"/>
</dbReference>
<dbReference type="PROSITE" id="PS50110">
    <property type="entry name" value="RESPONSE_REGULATORY"/>
    <property type="match status" value="1"/>
</dbReference>
<accession>A0ABQ3SZT9</accession>
<evidence type="ECO:0000313" key="7">
    <source>
        <dbReference type="Proteomes" id="UP000613974"/>
    </source>
</evidence>
<dbReference type="Proteomes" id="UP000613974">
    <property type="component" value="Unassembled WGS sequence"/>
</dbReference>
<name>A0ABQ3SZT9_9ACTN</name>
<organism evidence="6 7">
    <name type="scientific">Streptomyces nojiriensis</name>
    <dbReference type="NCBI Taxonomy" id="66374"/>
    <lineage>
        <taxon>Bacteria</taxon>
        <taxon>Bacillati</taxon>
        <taxon>Actinomycetota</taxon>
        <taxon>Actinomycetes</taxon>
        <taxon>Kitasatosporales</taxon>
        <taxon>Streptomycetaceae</taxon>
        <taxon>Streptomyces</taxon>
    </lineage>
</organism>
<evidence type="ECO:0000256" key="1">
    <source>
        <dbReference type="ARBA" id="ARBA00022553"/>
    </source>
</evidence>
<evidence type="ECO:0000256" key="3">
    <source>
        <dbReference type="PROSITE-ProRule" id="PRU00169"/>
    </source>
</evidence>